<protein>
    <submittedName>
        <fullName evidence="2">Uncharacterized protein</fullName>
    </submittedName>
</protein>
<proteinExistence type="predicted"/>
<keyword evidence="1" id="KW-1133">Transmembrane helix</keyword>
<dbReference type="AlphaFoldDB" id="A0A854D8R4"/>
<dbReference type="EMBL" id="MSRR01000008">
    <property type="protein sequence ID" value="OMG37450.1"/>
    <property type="molecule type" value="Genomic_DNA"/>
</dbReference>
<dbReference type="Proteomes" id="UP000187035">
    <property type="component" value="Unassembled WGS sequence"/>
</dbReference>
<organism evidence="2 3">
    <name type="scientific">Actinomyces naeslundii</name>
    <dbReference type="NCBI Taxonomy" id="1655"/>
    <lineage>
        <taxon>Bacteria</taxon>
        <taxon>Bacillati</taxon>
        <taxon>Actinomycetota</taxon>
        <taxon>Actinomycetes</taxon>
        <taxon>Actinomycetales</taxon>
        <taxon>Actinomycetaceae</taxon>
        <taxon>Actinomyces</taxon>
    </lineage>
</organism>
<keyword evidence="1" id="KW-0812">Transmembrane</keyword>
<name>A0A854D8R4_ACTNA</name>
<evidence type="ECO:0000313" key="2">
    <source>
        <dbReference type="EMBL" id="OMG37450.1"/>
    </source>
</evidence>
<feature type="transmembrane region" description="Helical" evidence="1">
    <location>
        <begin position="32"/>
        <end position="52"/>
    </location>
</feature>
<accession>A0A854D8R4</accession>
<reference evidence="2 3" key="1">
    <citation type="submission" date="2016-12" db="EMBL/GenBank/DDBJ databases">
        <title>Genomic comparison of strains in the 'Actinomyces naeslundii' group.</title>
        <authorList>
            <person name="Mughal S.R."/>
            <person name="Do T."/>
            <person name="Gilbert S.C."/>
            <person name="Witherden E.A."/>
            <person name="Didelot X."/>
            <person name="Beighton D."/>
        </authorList>
    </citation>
    <scope>NUCLEOTIDE SEQUENCE [LARGE SCALE GENOMIC DNA]</scope>
    <source>
        <strain evidence="2 3">NCTC 10301</strain>
    </source>
</reference>
<gene>
    <name evidence="2" type="ORF">BKH33_04405</name>
</gene>
<sequence length="81" mass="8572">MDDRALGTPFMCSLPTIGDGDDMQRRSRLGFIWYRPVLACVAPVLATAVGTYSDSKMLVSALVLALATVTGLSLPDAGWPA</sequence>
<keyword evidence="1" id="KW-0472">Membrane</keyword>
<comment type="caution">
    <text evidence="2">The sequence shown here is derived from an EMBL/GenBank/DDBJ whole genome shotgun (WGS) entry which is preliminary data.</text>
</comment>
<feature type="transmembrane region" description="Helical" evidence="1">
    <location>
        <begin position="58"/>
        <end position="79"/>
    </location>
</feature>
<evidence type="ECO:0000313" key="3">
    <source>
        <dbReference type="Proteomes" id="UP000187035"/>
    </source>
</evidence>
<evidence type="ECO:0000256" key="1">
    <source>
        <dbReference type="SAM" id="Phobius"/>
    </source>
</evidence>